<dbReference type="OrthoDB" id="385418at2759"/>
<reference evidence="3" key="1">
    <citation type="submission" date="2017-04" db="EMBL/GenBank/DDBJ databases">
        <title>Plasmodium gonderi genome.</title>
        <authorList>
            <person name="Arisue N."/>
            <person name="Honma H."/>
            <person name="Kawai S."/>
            <person name="Tougan T."/>
            <person name="Tanabe K."/>
            <person name="Horii T."/>
        </authorList>
    </citation>
    <scope>NUCLEOTIDE SEQUENCE [LARGE SCALE GENOMIC DNA]</scope>
    <source>
        <strain evidence="3">ATCC 30045</strain>
    </source>
</reference>
<name>A0A1Y1JS23_PLAGO</name>
<keyword evidence="1" id="KW-0812">Transmembrane</keyword>
<feature type="transmembrane region" description="Helical" evidence="1">
    <location>
        <begin position="244"/>
        <end position="264"/>
    </location>
</feature>
<evidence type="ECO:0000256" key="1">
    <source>
        <dbReference type="SAM" id="Phobius"/>
    </source>
</evidence>
<gene>
    <name evidence="2" type="ORF">PGO_002020</name>
</gene>
<dbReference type="RefSeq" id="XP_028546854.1">
    <property type="nucleotide sequence ID" value="XM_028691053.1"/>
</dbReference>
<dbReference type="EMBL" id="BDQF01000205">
    <property type="protein sequence ID" value="GAW84265.1"/>
    <property type="molecule type" value="Genomic_DNA"/>
</dbReference>
<dbReference type="GeneID" id="39745073"/>
<keyword evidence="3" id="KW-1185">Reference proteome</keyword>
<accession>A0A1Y1JS23</accession>
<protein>
    <submittedName>
        <fullName evidence="2">Variable surface protein</fullName>
    </submittedName>
</protein>
<proteinExistence type="predicted"/>
<evidence type="ECO:0000313" key="2">
    <source>
        <dbReference type="EMBL" id="GAW84265.1"/>
    </source>
</evidence>
<dbReference type="AlphaFoldDB" id="A0A1Y1JS23"/>
<evidence type="ECO:0000313" key="3">
    <source>
        <dbReference type="Proteomes" id="UP000195521"/>
    </source>
</evidence>
<organism evidence="2 3">
    <name type="scientific">Plasmodium gonderi</name>
    <dbReference type="NCBI Taxonomy" id="77519"/>
    <lineage>
        <taxon>Eukaryota</taxon>
        <taxon>Sar</taxon>
        <taxon>Alveolata</taxon>
        <taxon>Apicomplexa</taxon>
        <taxon>Aconoidasida</taxon>
        <taxon>Haemosporida</taxon>
        <taxon>Plasmodiidae</taxon>
        <taxon>Plasmodium</taxon>
        <taxon>Plasmodium (Plasmodium)</taxon>
    </lineage>
</organism>
<comment type="caution">
    <text evidence="2">The sequence shown here is derived from an EMBL/GenBank/DDBJ whole genome shotgun (WGS) entry which is preliminary data.</text>
</comment>
<keyword evidence="1" id="KW-1133">Transmembrane helix</keyword>
<sequence>MFTETCSFDYKNCIVLFSFFTKNIQEEKCYEYYYEVFNTYPSLFTIDKTSYMDEIKYFPDPILKYVALYLYYNYGTSKHRYVTGSNYQGNKACHMLNRWLDQQRSFYTHSEKCYDNINLWTKFLEPLWDKIKNHYGGNTCERYKAISNSTQIPDELKDLPCNKLYPVNYKCINPSEKNGSTLDNCCHKLQDACSICQPYHDSPELLYNQNSQHNVTSQALASFPQIVQTGPQKMCSKCPSRINIIAPSMCITLLVSLFIAFLLFEYTPLGSKMSNRTVKPSMLKEHFIEEFPYEEYETYRNSDHHAKSRSNHIYYQSTNY</sequence>
<keyword evidence="1" id="KW-0472">Membrane</keyword>
<dbReference type="Proteomes" id="UP000195521">
    <property type="component" value="Unassembled WGS sequence"/>
</dbReference>